<gene>
    <name evidence="2" type="ORF">EV643_1466</name>
</gene>
<keyword evidence="1" id="KW-0732">Signal</keyword>
<evidence type="ECO:0000256" key="1">
    <source>
        <dbReference type="SAM" id="SignalP"/>
    </source>
</evidence>
<dbReference type="PROSITE" id="PS51257">
    <property type="entry name" value="PROKAR_LIPOPROTEIN"/>
    <property type="match status" value="1"/>
</dbReference>
<dbReference type="PANTHER" id="PTHR43649:SF12">
    <property type="entry name" value="DIACETYLCHITOBIOSE BINDING PROTEIN DASA"/>
    <property type="match status" value="1"/>
</dbReference>
<keyword evidence="3" id="KW-1185">Reference proteome</keyword>
<dbReference type="Gene3D" id="3.40.190.10">
    <property type="entry name" value="Periplasmic binding protein-like II"/>
    <property type="match status" value="1"/>
</dbReference>
<dbReference type="InterPro" id="IPR050490">
    <property type="entry name" value="Bact_solute-bd_prot1"/>
</dbReference>
<protein>
    <submittedName>
        <fullName evidence="2">Multiple sugar transport system substrate-binding protein</fullName>
    </submittedName>
</protein>
<keyword evidence="2" id="KW-0762">Sugar transport</keyword>
<dbReference type="AlphaFoldDB" id="A0A4R6J2V5"/>
<name>A0A4R6J2V5_9ACTN</name>
<accession>A0A4R6J2V5</accession>
<reference evidence="2 3" key="1">
    <citation type="submission" date="2019-03" db="EMBL/GenBank/DDBJ databases">
        <title>Genomic Encyclopedia of Type Strains, Phase III (KMG-III): the genomes of soil and plant-associated and newly described type strains.</title>
        <authorList>
            <person name="Whitman W."/>
        </authorList>
    </citation>
    <scope>NUCLEOTIDE SEQUENCE [LARGE SCALE GENOMIC DNA]</scope>
    <source>
        <strain evidence="2 3">VKM Ac-2527</strain>
    </source>
</reference>
<sequence length="438" mass="47251">MPRTTDRWLAGGLATCLLSVLAGCSGGGGDPAGSGPVEIEMWTWNTSTQQVVDKFNATHSDVKIKFVKQADNPTTATNLRNAVAAGQGIPCLVQNFGEVPSLLAEGLLADVTDQLQPHLQQFNAPAVKGAEVQGRYYGIPGGAEPSYMMINRKVYDQHRVAVPKTWDDIIAAGKVFKQHGVKVMNLAGEDPSTLVNLVMQAGGSWYGVKGDSWQVGFTSPESKKAANIVQQLVDNDIVANQTYQDRPALIAYFDDGKMVSLPTNVWQLGNYEKNFKKSIGNWQPIDLPQYADAAEFTTPFHGGATLVPKGCANLKEATEVGVWMATSKDAIEASLDKETGAYPWPGTIPDPAPYVDGSVPPKLFGAHKGEAVGVWLKSAKAGKDSWVVGPNYTAVFKELQDQWALAVTKKITFEQLLDHMQKFTVDDLKAKGVNVAEA</sequence>
<proteinExistence type="predicted"/>
<evidence type="ECO:0000313" key="2">
    <source>
        <dbReference type="EMBL" id="TDO29642.1"/>
    </source>
</evidence>
<dbReference type="EMBL" id="SNWQ01000046">
    <property type="protein sequence ID" value="TDO29642.1"/>
    <property type="molecule type" value="Genomic_DNA"/>
</dbReference>
<evidence type="ECO:0000313" key="3">
    <source>
        <dbReference type="Proteomes" id="UP000295388"/>
    </source>
</evidence>
<organism evidence="2 3">
    <name type="scientific">Kribbella caucasensis</name>
    <dbReference type="NCBI Taxonomy" id="2512215"/>
    <lineage>
        <taxon>Bacteria</taxon>
        <taxon>Bacillati</taxon>
        <taxon>Actinomycetota</taxon>
        <taxon>Actinomycetes</taxon>
        <taxon>Propionibacteriales</taxon>
        <taxon>Kribbellaceae</taxon>
        <taxon>Kribbella</taxon>
    </lineage>
</organism>
<dbReference type="SUPFAM" id="SSF53850">
    <property type="entry name" value="Periplasmic binding protein-like II"/>
    <property type="match status" value="1"/>
</dbReference>
<feature type="signal peptide" evidence="1">
    <location>
        <begin position="1"/>
        <end position="22"/>
    </location>
</feature>
<comment type="caution">
    <text evidence="2">The sequence shown here is derived from an EMBL/GenBank/DDBJ whole genome shotgun (WGS) entry which is preliminary data.</text>
</comment>
<dbReference type="RefSeq" id="WP_166665793.1">
    <property type="nucleotide sequence ID" value="NZ_SNWQ01000046.1"/>
</dbReference>
<keyword evidence="2" id="KW-0813">Transport</keyword>
<dbReference type="Proteomes" id="UP000295388">
    <property type="component" value="Unassembled WGS sequence"/>
</dbReference>
<dbReference type="PANTHER" id="PTHR43649">
    <property type="entry name" value="ARABINOSE-BINDING PROTEIN-RELATED"/>
    <property type="match status" value="1"/>
</dbReference>
<feature type="chain" id="PRO_5039591502" evidence="1">
    <location>
        <begin position="23"/>
        <end position="438"/>
    </location>
</feature>